<dbReference type="FunFam" id="3.30.460.10:FF:000001">
    <property type="entry name" value="GTP pyrophosphokinase RelA"/>
    <property type="match status" value="1"/>
</dbReference>
<dbReference type="Pfam" id="PF13291">
    <property type="entry name" value="ACT_4"/>
    <property type="match status" value="1"/>
</dbReference>
<dbReference type="Pfam" id="PF19296">
    <property type="entry name" value="RelA_AH_RIS"/>
    <property type="match status" value="1"/>
</dbReference>
<protein>
    <recommendedName>
        <fullName evidence="2">GTP diphosphokinase</fullName>
        <ecNumber evidence="2">2.7.6.5</ecNumber>
    </recommendedName>
</protein>
<dbReference type="AlphaFoldDB" id="A0A231VFK6"/>
<dbReference type="Proteomes" id="UP000215301">
    <property type="component" value="Unassembled WGS sequence"/>
</dbReference>
<dbReference type="RefSeq" id="WP_094046063.1">
    <property type="nucleotide sequence ID" value="NZ_CP016893.1"/>
</dbReference>
<dbReference type="PANTHER" id="PTHR21262">
    <property type="entry name" value="GUANOSINE-3',5'-BIS DIPHOSPHATE 3'-PYROPHOSPHOHYDROLASE"/>
    <property type="match status" value="1"/>
</dbReference>
<dbReference type="Gene3D" id="1.10.3210.10">
    <property type="entry name" value="Hypothetical protein af1432"/>
    <property type="match status" value="1"/>
</dbReference>
<evidence type="ECO:0000313" key="11">
    <source>
        <dbReference type="Proteomes" id="UP000214975"/>
    </source>
</evidence>
<dbReference type="EMBL" id="NKHD01000030">
    <property type="protein sequence ID" value="OXT06396.1"/>
    <property type="molecule type" value="Genomic_DNA"/>
</dbReference>
<dbReference type="CDD" id="cd01668">
    <property type="entry name" value="TGS_RSH"/>
    <property type="match status" value="1"/>
</dbReference>
<dbReference type="InterPro" id="IPR003607">
    <property type="entry name" value="HD/PDEase_dom"/>
</dbReference>
<gene>
    <name evidence="10" type="ORF">CE561_10580</name>
    <name evidence="9" type="ORF">Thert_03126</name>
</gene>
<dbReference type="InterPro" id="IPR045600">
    <property type="entry name" value="RelA/SpoT_AH_RIS"/>
</dbReference>
<comment type="catalytic activity">
    <reaction evidence="3">
        <text>GTP + ATP = guanosine 3'-diphosphate 5'-triphosphate + AMP</text>
        <dbReference type="Rhea" id="RHEA:22088"/>
        <dbReference type="ChEBI" id="CHEBI:30616"/>
        <dbReference type="ChEBI" id="CHEBI:37565"/>
        <dbReference type="ChEBI" id="CHEBI:142410"/>
        <dbReference type="ChEBI" id="CHEBI:456215"/>
        <dbReference type="EC" id="2.7.6.5"/>
    </reaction>
</comment>
<dbReference type="InterPro" id="IPR007685">
    <property type="entry name" value="RelA_SpoT"/>
</dbReference>
<evidence type="ECO:0000259" key="7">
    <source>
        <dbReference type="PROSITE" id="PS51831"/>
    </source>
</evidence>
<dbReference type="Gene3D" id="3.10.20.30">
    <property type="match status" value="1"/>
</dbReference>
<feature type="domain" description="ACT" evidence="6">
    <location>
        <begin position="644"/>
        <end position="718"/>
    </location>
</feature>
<dbReference type="EMBL" id="CP016893">
    <property type="protein sequence ID" value="AST58895.1"/>
    <property type="molecule type" value="Genomic_DNA"/>
</dbReference>
<accession>A0A231VFK6</accession>
<dbReference type="GO" id="GO:0015970">
    <property type="term" value="P:guanosine tetraphosphate biosynthetic process"/>
    <property type="evidence" value="ECO:0007669"/>
    <property type="project" value="UniProtKB-UniPathway"/>
</dbReference>
<evidence type="ECO:0000259" key="6">
    <source>
        <dbReference type="PROSITE" id="PS51671"/>
    </source>
</evidence>
<dbReference type="Pfam" id="PF04607">
    <property type="entry name" value="RelA_SpoT"/>
    <property type="match status" value="1"/>
</dbReference>
<name>A0A231VFK6_THETR</name>
<feature type="domain" description="TGS" evidence="8">
    <location>
        <begin position="384"/>
        <end position="445"/>
    </location>
</feature>
<dbReference type="PROSITE" id="PS51671">
    <property type="entry name" value="ACT"/>
    <property type="match status" value="1"/>
</dbReference>
<dbReference type="InterPro" id="IPR045865">
    <property type="entry name" value="ACT-like_dom_sf"/>
</dbReference>
<evidence type="ECO:0000256" key="4">
    <source>
        <dbReference type="RuleBase" id="RU003847"/>
    </source>
</evidence>
<sequence length="718" mass="82857">MIEKVINRVKEYDKSENDINLIFKAYDYALKAHEGQYRNSGEPYIVHPVEVAMILTNLELDVSTIASGLLHDVIEDTSITYDDIKNEFGQEIADLVDGVTKLGMIEYKSKVEQQAENMRKMLIAMAKDIRVIMIKLADRLHNMRTLKYLSEEKQKEKAQETLEIYAPIAHRLGMSMIKWELEDLSLRYLHPDDYYSLVEKVAKKRKEREESIKELIDKLKEKLNEIGIKAEVDGRPKHFYSIYKKMKQQNKTFEQIYDLMAVRVIVNTVKDCYGTLGAVHTLWKPMPGRFKDYIAMPKPNMYQSLHTTVIGPKGEPFEIQIRTWDMHRTAEYGIAAHWKYKEGKSYEDEFDAKLSWLRQLLEWQRELKDAKEFMETLKIDLFTDEVYVFTPKGDVISLPAGSTPIDFAYSIHTEIGHRLNGAKVNGKIVPIDYELKNGDIVEILTTTNSDRGPSRDWLQIVKSSQAKNKIRQWFKKEKREENIERGEEIFYRELKRHGIQQSQLKGDIMESVLRKLNMHSEEDLFAAIGFGGLALNQIIPRIKEELKQIESEDKKQNTPIAEIKKKPKIGGMGVIVKGEDNVMVRFSKCCSPVPGDEIVGYVTKGRGVSIHRKDCPNIKDYVYDKNRIVEVEWDQGKNIAYQADIQIMANDRYGLLTDVTSILADIKISVRAVNARTTKDNVAIINLTLEITSREQLEKIMNKLKALDGVTDVYRISA</sequence>
<evidence type="ECO:0000256" key="5">
    <source>
        <dbReference type="SAM" id="Coils"/>
    </source>
</evidence>
<feature type="domain" description="HD" evidence="7">
    <location>
        <begin position="44"/>
        <end position="143"/>
    </location>
</feature>
<dbReference type="InterPro" id="IPR006674">
    <property type="entry name" value="HD_domain"/>
</dbReference>
<comment type="pathway">
    <text evidence="1">Purine metabolism; ppGpp biosynthesis; ppGpp from GTP: step 1/2.</text>
</comment>
<dbReference type="SUPFAM" id="SSF109604">
    <property type="entry name" value="HD-domain/PDEase-like"/>
    <property type="match status" value="1"/>
</dbReference>
<dbReference type="PANTHER" id="PTHR21262:SF31">
    <property type="entry name" value="GTP PYROPHOSPHOKINASE"/>
    <property type="match status" value="1"/>
</dbReference>
<evidence type="ECO:0000256" key="3">
    <source>
        <dbReference type="ARBA" id="ARBA00048244"/>
    </source>
</evidence>
<comment type="similarity">
    <text evidence="4">Belongs to the relA/spoT family.</text>
</comment>
<dbReference type="PROSITE" id="PS51880">
    <property type="entry name" value="TGS"/>
    <property type="match status" value="1"/>
</dbReference>
<evidence type="ECO:0000256" key="1">
    <source>
        <dbReference type="ARBA" id="ARBA00004976"/>
    </source>
</evidence>
<dbReference type="CDD" id="cd05399">
    <property type="entry name" value="NT_Rel-Spo_like"/>
    <property type="match status" value="1"/>
</dbReference>
<evidence type="ECO:0000313" key="10">
    <source>
        <dbReference type="EMBL" id="OXT06396.1"/>
    </source>
</evidence>
<dbReference type="CDD" id="cd04876">
    <property type="entry name" value="ACT_RelA-SpoT"/>
    <property type="match status" value="1"/>
</dbReference>
<dbReference type="InterPro" id="IPR033655">
    <property type="entry name" value="TGS_RelA/SpoT"/>
</dbReference>
<reference evidence="10 12" key="2">
    <citation type="submission" date="2017-06" db="EMBL/GenBank/DDBJ databases">
        <title>Isolation and characterization of a thermophilic and butanogenic Thermoanaerobacterium thermosaccharolyticum M5 capable of efficient degradation of hemicellulose.</title>
        <authorList>
            <person name="Xin F."/>
            <person name="Jiang Y."/>
        </authorList>
    </citation>
    <scope>NUCLEOTIDE SEQUENCE [LARGE SCALE GENOMIC DNA]</scope>
    <source>
        <strain evidence="10 12">M5</strain>
    </source>
</reference>
<dbReference type="Proteomes" id="UP000214975">
    <property type="component" value="Chromosome"/>
</dbReference>
<dbReference type="GO" id="GO:0005886">
    <property type="term" value="C:plasma membrane"/>
    <property type="evidence" value="ECO:0007669"/>
    <property type="project" value="TreeGrafter"/>
</dbReference>
<dbReference type="InterPro" id="IPR012675">
    <property type="entry name" value="Beta-grasp_dom_sf"/>
</dbReference>
<dbReference type="CDD" id="cd00077">
    <property type="entry name" value="HDc"/>
    <property type="match status" value="1"/>
</dbReference>
<evidence type="ECO:0000313" key="9">
    <source>
        <dbReference type="EMBL" id="AST58895.1"/>
    </source>
</evidence>
<dbReference type="Pfam" id="PF02824">
    <property type="entry name" value="TGS"/>
    <property type="match status" value="1"/>
</dbReference>
<dbReference type="Gene3D" id="3.30.70.260">
    <property type="match status" value="1"/>
</dbReference>
<dbReference type="FunFam" id="3.10.20.30:FF:000002">
    <property type="entry name" value="GTP pyrophosphokinase (RelA/SpoT)"/>
    <property type="match status" value="1"/>
</dbReference>
<dbReference type="Pfam" id="PF13328">
    <property type="entry name" value="HD_4"/>
    <property type="match status" value="1"/>
</dbReference>
<dbReference type="InterPro" id="IPR043519">
    <property type="entry name" value="NT_sf"/>
</dbReference>
<evidence type="ECO:0000259" key="8">
    <source>
        <dbReference type="PROSITE" id="PS51880"/>
    </source>
</evidence>
<dbReference type="InterPro" id="IPR012676">
    <property type="entry name" value="TGS-like"/>
</dbReference>
<dbReference type="SUPFAM" id="SSF81271">
    <property type="entry name" value="TGS-like"/>
    <property type="match status" value="1"/>
</dbReference>
<dbReference type="Gene3D" id="3.30.460.10">
    <property type="entry name" value="Beta Polymerase, domain 2"/>
    <property type="match status" value="1"/>
</dbReference>
<dbReference type="SUPFAM" id="SSF81301">
    <property type="entry name" value="Nucleotidyltransferase"/>
    <property type="match status" value="1"/>
</dbReference>
<dbReference type="SMART" id="SM00471">
    <property type="entry name" value="HDc"/>
    <property type="match status" value="1"/>
</dbReference>
<organism evidence="10 12">
    <name type="scientific">Thermoanaerobacterium thermosaccharolyticum</name>
    <name type="common">Clostridium thermosaccharolyticum</name>
    <dbReference type="NCBI Taxonomy" id="1517"/>
    <lineage>
        <taxon>Bacteria</taxon>
        <taxon>Bacillati</taxon>
        <taxon>Bacillota</taxon>
        <taxon>Clostridia</taxon>
        <taxon>Thermoanaerobacterales</taxon>
        <taxon>Thermoanaerobacteraceae</taxon>
        <taxon>Thermoanaerobacterium</taxon>
    </lineage>
</organism>
<keyword evidence="5" id="KW-0175">Coiled coil</keyword>
<dbReference type="PROSITE" id="PS51831">
    <property type="entry name" value="HD"/>
    <property type="match status" value="1"/>
</dbReference>
<dbReference type="NCBIfam" id="TIGR00691">
    <property type="entry name" value="spoT_relA"/>
    <property type="match status" value="1"/>
</dbReference>
<feature type="coiled-coil region" evidence="5">
    <location>
        <begin position="198"/>
        <end position="225"/>
    </location>
</feature>
<dbReference type="FunFam" id="1.10.3210.10:FF:000001">
    <property type="entry name" value="GTP pyrophosphokinase RelA"/>
    <property type="match status" value="1"/>
</dbReference>
<comment type="function">
    <text evidence="4">In eubacteria ppGpp (guanosine 3'-diphosphate 5'-diphosphate) is a mediator of the stringent response that coordinates a variety of cellular activities in response to changes in nutritional abundance.</text>
</comment>
<evidence type="ECO:0000313" key="12">
    <source>
        <dbReference type="Proteomes" id="UP000215301"/>
    </source>
</evidence>
<proteinExistence type="inferred from homology"/>
<dbReference type="GO" id="GO:0008728">
    <property type="term" value="F:GTP diphosphokinase activity"/>
    <property type="evidence" value="ECO:0007669"/>
    <property type="project" value="UniProtKB-EC"/>
</dbReference>
<reference evidence="9 11" key="1">
    <citation type="submission" date="2016-08" db="EMBL/GenBank/DDBJ databases">
        <title>A novel genetic cassette of butanologenic Thermoanaerobacterium thermosaccharolyticum that directly convert cellulose to butanol.</title>
        <authorList>
            <person name="Li T."/>
            <person name="He J."/>
        </authorList>
    </citation>
    <scope>NUCLEOTIDE SEQUENCE [LARGE SCALE GENOMIC DNA]</scope>
    <source>
        <strain evidence="9 11">TG57</strain>
    </source>
</reference>
<dbReference type="SMART" id="SM00954">
    <property type="entry name" value="RelA_SpoT"/>
    <property type="match status" value="1"/>
</dbReference>
<dbReference type="UniPathway" id="UPA00908">
    <property type="reaction ID" value="UER00884"/>
</dbReference>
<dbReference type="InterPro" id="IPR004811">
    <property type="entry name" value="RelA/Spo_fam"/>
</dbReference>
<dbReference type="InterPro" id="IPR004095">
    <property type="entry name" value="TGS"/>
</dbReference>
<dbReference type="InterPro" id="IPR002912">
    <property type="entry name" value="ACT_dom"/>
</dbReference>
<evidence type="ECO:0000256" key="2">
    <source>
        <dbReference type="ARBA" id="ARBA00013251"/>
    </source>
</evidence>
<dbReference type="EC" id="2.7.6.5" evidence="2"/>
<dbReference type="SUPFAM" id="SSF55021">
    <property type="entry name" value="ACT-like"/>
    <property type="match status" value="1"/>
</dbReference>